<evidence type="ECO:0000313" key="3">
    <source>
        <dbReference type="Proteomes" id="UP000004057"/>
    </source>
</evidence>
<organism evidence="2 3">
    <name type="scientific">Spiroplasma melliferum KC3</name>
    <dbReference type="NCBI Taxonomy" id="570509"/>
    <lineage>
        <taxon>Bacteria</taxon>
        <taxon>Bacillati</taxon>
        <taxon>Mycoplasmatota</taxon>
        <taxon>Mollicutes</taxon>
        <taxon>Entomoplasmatales</taxon>
        <taxon>Spiroplasmataceae</taxon>
        <taxon>Spiroplasma</taxon>
    </lineage>
</organism>
<protein>
    <submittedName>
        <fullName evidence="2">Lethal factor</fullName>
    </submittedName>
</protein>
<dbReference type="RefSeq" id="WP_004027778.1">
    <property type="nucleotide sequence ID" value="NZ_AGBZ02000001.1"/>
</dbReference>
<dbReference type="Pfam" id="PF03496">
    <property type="entry name" value="ADPrib_exo_Tox"/>
    <property type="match status" value="1"/>
</dbReference>
<accession>A0AAI9T3F4</accession>
<dbReference type="SUPFAM" id="SSF56399">
    <property type="entry name" value="ADP-ribosylation"/>
    <property type="match status" value="1"/>
</dbReference>
<dbReference type="Proteomes" id="UP000004057">
    <property type="component" value="Unassembled WGS sequence"/>
</dbReference>
<dbReference type="InterPro" id="IPR003540">
    <property type="entry name" value="ADP-ribosyltransferase"/>
</dbReference>
<dbReference type="Gene3D" id="3.90.176.10">
    <property type="entry name" value="Toxin ADP-ribosyltransferase, Chain A, domain 1"/>
    <property type="match status" value="1"/>
</dbReference>
<reference evidence="2 3" key="1">
    <citation type="journal article" date="2012" name="J. Proteome Res.">
        <title>Application of Spiroplasma melliferum proteogenomic profiling for the discovery of virulence factors and pathogenicity mechanisms in host-associated spiroplasmas.</title>
        <authorList>
            <person name="Alexeev D."/>
            <person name="Kostrjukova E."/>
            <person name="Aliper A."/>
            <person name="Popenko A."/>
            <person name="Bazaleev N."/>
            <person name="Tyakht A."/>
            <person name="Selezneva O."/>
            <person name="Akopian T."/>
            <person name="Prichodko E."/>
            <person name="Kondratov I."/>
            <person name="Chukin M."/>
            <person name="Demina I."/>
            <person name="Galyamina M."/>
            <person name="Kamashev D."/>
            <person name="Vanyushkina A."/>
            <person name="Ladygina V."/>
            <person name="Levitskii S."/>
            <person name="Lazarev V."/>
            <person name="Govorun V."/>
        </authorList>
    </citation>
    <scope>NUCLEOTIDE SEQUENCE [LARGE SCALE GENOMIC DNA]</scope>
    <source>
        <strain evidence="2 3">KC3</strain>
    </source>
</reference>
<name>A0AAI9T3F4_SPIME</name>
<gene>
    <name evidence="2" type="ORF">SPM_001205</name>
</gene>
<comment type="caution">
    <text evidence="2">The sequence shown here is derived from an EMBL/GenBank/DDBJ whole genome shotgun (WGS) entry which is preliminary data.</text>
</comment>
<sequence length="261" mass="30988">MIFEEFIFYVPAWGRLKQPFNKKFNKNRRHYKDRHEEASNGGRQLYNDWENKLTKNEKKEFKEYLEQYTGSHYGAINEYLRKTNGKIYHDIEAVPTDLEFTKNDLKKVNDKILKLDKSFQKAKTNEKLVVFRRVSGYQFSDHDLNLRDANNKINRDLFAQIRQDYTGEKFTQHSFLSTSLSKDPHKSYSGGRYPILLRISLPKGTKAIYVDEISKYPGQNELLLNRGYTFRYHNFLIVKDKTTGQESIKVEISLAREDKKF</sequence>
<proteinExistence type="predicted"/>
<feature type="domain" description="ADP ribosyltransferase" evidence="1">
    <location>
        <begin position="42"/>
        <end position="251"/>
    </location>
</feature>
<evidence type="ECO:0000313" key="2">
    <source>
        <dbReference type="EMBL" id="KAI92688.1"/>
    </source>
</evidence>
<dbReference type="GO" id="GO:0005576">
    <property type="term" value="C:extracellular region"/>
    <property type="evidence" value="ECO:0007669"/>
    <property type="project" value="InterPro"/>
</dbReference>
<dbReference type="PROSITE" id="PS51996">
    <property type="entry name" value="TR_MART"/>
    <property type="match status" value="1"/>
</dbReference>
<evidence type="ECO:0000259" key="1">
    <source>
        <dbReference type="Pfam" id="PF03496"/>
    </source>
</evidence>
<dbReference type="AlphaFoldDB" id="A0AAI9T3F4"/>
<dbReference type="EMBL" id="AGBZ02000001">
    <property type="protein sequence ID" value="KAI92688.1"/>
    <property type="molecule type" value="Genomic_DNA"/>
</dbReference>